<dbReference type="EMBL" id="DPIY01000006">
    <property type="protein sequence ID" value="HCT56567.1"/>
    <property type="molecule type" value="Genomic_DNA"/>
</dbReference>
<proteinExistence type="predicted"/>
<dbReference type="Proteomes" id="UP000264071">
    <property type="component" value="Unassembled WGS sequence"/>
</dbReference>
<evidence type="ECO:0000256" key="1">
    <source>
        <dbReference type="SAM" id="MobiDB-lite"/>
    </source>
</evidence>
<protein>
    <recommendedName>
        <fullName evidence="4">Peptidase M66 domain-containing protein</fullName>
    </recommendedName>
</protein>
<dbReference type="AlphaFoldDB" id="A0A3D4V8B2"/>
<evidence type="ECO:0000313" key="3">
    <source>
        <dbReference type="Proteomes" id="UP000264071"/>
    </source>
</evidence>
<feature type="compositionally biased region" description="Polar residues" evidence="1">
    <location>
        <begin position="421"/>
        <end position="430"/>
    </location>
</feature>
<gene>
    <name evidence="2" type="ORF">DGD08_05060</name>
</gene>
<reference evidence="2 3" key="1">
    <citation type="journal article" date="2018" name="Nat. Biotechnol.">
        <title>A standardized bacterial taxonomy based on genome phylogeny substantially revises the tree of life.</title>
        <authorList>
            <person name="Parks D.H."/>
            <person name="Chuvochina M."/>
            <person name="Waite D.W."/>
            <person name="Rinke C."/>
            <person name="Skarshewski A."/>
            <person name="Chaumeil P.A."/>
            <person name="Hugenholtz P."/>
        </authorList>
    </citation>
    <scope>NUCLEOTIDE SEQUENCE [LARGE SCALE GENOMIC DNA]</scope>
    <source>
        <strain evidence="2">UBA8844</strain>
    </source>
</reference>
<feature type="region of interest" description="Disordered" evidence="1">
    <location>
        <begin position="418"/>
        <end position="438"/>
    </location>
</feature>
<accession>A0A3D4V8B2</accession>
<evidence type="ECO:0008006" key="4">
    <source>
        <dbReference type="Google" id="ProtNLM"/>
    </source>
</evidence>
<name>A0A3D4V8B2_9BACT</name>
<organism evidence="2 3">
    <name type="scientific">Gemmatimonas aurantiaca</name>
    <dbReference type="NCBI Taxonomy" id="173480"/>
    <lineage>
        <taxon>Bacteria</taxon>
        <taxon>Pseudomonadati</taxon>
        <taxon>Gemmatimonadota</taxon>
        <taxon>Gemmatimonadia</taxon>
        <taxon>Gemmatimonadales</taxon>
        <taxon>Gemmatimonadaceae</taxon>
        <taxon>Gemmatimonas</taxon>
    </lineage>
</organism>
<sequence length="822" mass="87080">MVQHRTPRLTAPLRTIGAFVSRIRVSVLWAMFVGVMVACHERSLIDPDLFPAALAINIEGLPNGADADVRISGPSGFSRTLTSSDFIAPVVSGRYSLRIGDVRSGGFTYAASPAQIDITVQPGDTLRYRVRFEVATGALAVQISGLPGGVPASVRINGNGLSRVANGSVIFGDLPPGAYTVTVDSLNAGGTAFKGTSPAQVTVTASLIPSSLAVAYSNVQGVVLFSATGLPAGTTPLPIESRPVARMQGPLQVDRLVGFGELLALPVGNYTISPQPVTIGTRLFTPTARSLTRTINSPVRDTIAIAFQEVTTPINLTIDNVVVTQAVQRADNGIPLVIGRDALLRAFVRADRRTTLRPLARARIYDGTTAIATLLLTPPDSGVPTVPVDAALGTTYRTRIPAELVRAQLRVSVEVDPDSTLGESQRSDNFWPTGGQPRPITATTVPTFAVRFVPISLNGAMGDITAAAQERYLAVARTLWPIAQVTSDVRAAFTSAAPALHPTDANGGWNTLLNELRALKTLDGAPATTHYYGVVHPSYAEGMFGLALVGTPVAVGWDRRDVGTIAAHEWGHNFGRTHAPCGDAPNVDGNYPHIGAAIGLVGWNSANDALQPANTPDIMSYCTPAWVSEYSYTRALTFRQGTIAGTSARPVTAVTGDGLLVWGRVVSGRLIVEPAFRVTAPITTPSATPTHVVELMGATGQVLVRFPFEAERVSDESPRRGATSDLQFAVVIPWSTTVDSAIASIRVQDTRSPLVSVVRRRAANSPMALLQDMRTGAARGFIRGTDITSSAHNTAQQESKYRTRGLRVLWSDGVRSQGTPDH</sequence>
<dbReference type="SUPFAM" id="SSF55486">
    <property type="entry name" value="Metalloproteases ('zincins'), catalytic domain"/>
    <property type="match status" value="1"/>
</dbReference>
<comment type="caution">
    <text evidence="2">The sequence shown here is derived from an EMBL/GenBank/DDBJ whole genome shotgun (WGS) entry which is preliminary data.</text>
</comment>
<evidence type="ECO:0000313" key="2">
    <source>
        <dbReference type="EMBL" id="HCT56567.1"/>
    </source>
</evidence>